<dbReference type="OrthoDB" id="4155194at2759"/>
<name>W9W872_9EURO</name>
<dbReference type="RefSeq" id="XP_007750741.1">
    <property type="nucleotide sequence ID" value="XM_007752551.1"/>
</dbReference>
<dbReference type="GeneID" id="19196668"/>
<comment type="caution">
    <text evidence="2">The sequence shown here is derived from an EMBL/GenBank/DDBJ whole genome shotgun (WGS) entry which is preliminary data.</text>
</comment>
<organism evidence="2 3">
    <name type="scientific">Cladophialophora psammophila CBS 110553</name>
    <dbReference type="NCBI Taxonomy" id="1182543"/>
    <lineage>
        <taxon>Eukaryota</taxon>
        <taxon>Fungi</taxon>
        <taxon>Dikarya</taxon>
        <taxon>Ascomycota</taxon>
        <taxon>Pezizomycotina</taxon>
        <taxon>Eurotiomycetes</taxon>
        <taxon>Chaetothyriomycetidae</taxon>
        <taxon>Chaetothyriales</taxon>
        <taxon>Herpotrichiellaceae</taxon>
        <taxon>Cladophialophora</taxon>
    </lineage>
</organism>
<feature type="region of interest" description="Disordered" evidence="1">
    <location>
        <begin position="63"/>
        <end position="84"/>
    </location>
</feature>
<protein>
    <submittedName>
        <fullName evidence="2">Uncharacterized protein</fullName>
    </submittedName>
</protein>
<dbReference type="AlphaFoldDB" id="W9W872"/>
<evidence type="ECO:0000313" key="2">
    <source>
        <dbReference type="EMBL" id="EXJ61190.1"/>
    </source>
</evidence>
<dbReference type="HOGENOM" id="CLU_1434298_0_0_1"/>
<dbReference type="Proteomes" id="UP000019471">
    <property type="component" value="Unassembled WGS sequence"/>
</dbReference>
<proteinExistence type="predicted"/>
<keyword evidence="3" id="KW-1185">Reference proteome</keyword>
<feature type="compositionally biased region" description="Polar residues" evidence="1">
    <location>
        <begin position="31"/>
        <end position="43"/>
    </location>
</feature>
<feature type="region of interest" description="Disordered" evidence="1">
    <location>
        <begin position="1"/>
        <end position="43"/>
    </location>
</feature>
<evidence type="ECO:0000256" key="1">
    <source>
        <dbReference type="SAM" id="MobiDB-lite"/>
    </source>
</evidence>
<accession>W9W872</accession>
<feature type="compositionally biased region" description="Basic and acidic residues" evidence="1">
    <location>
        <begin position="12"/>
        <end position="28"/>
    </location>
</feature>
<sequence>MSEDELPLGRANRSEDNHLSTWKMDRIHVGPSSSTTDGQQQSRNHLTASFSNLKIASLPSEMPAAIWPTGDSSRQTQPQRKRTVDGAIKDQRILPTFNLRENEPAQRDSYGQTPNMKFKMDLDILRRRIAAIEAQEQGSIQDKSVTKRAKGRKQLAGLRQQQQKTRMKGRQDPETENSLMDWKEAVIR</sequence>
<dbReference type="EMBL" id="AMGX01000030">
    <property type="protein sequence ID" value="EXJ61190.1"/>
    <property type="molecule type" value="Genomic_DNA"/>
</dbReference>
<evidence type="ECO:0000313" key="3">
    <source>
        <dbReference type="Proteomes" id="UP000019471"/>
    </source>
</evidence>
<feature type="region of interest" description="Disordered" evidence="1">
    <location>
        <begin position="137"/>
        <end position="188"/>
    </location>
</feature>
<reference evidence="2 3" key="1">
    <citation type="submission" date="2013-03" db="EMBL/GenBank/DDBJ databases">
        <title>The Genome Sequence of Cladophialophora psammophila CBS 110553.</title>
        <authorList>
            <consortium name="The Broad Institute Genomics Platform"/>
            <person name="Cuomo C."/>
            <person name="de Hoog S."/>
            <person name="Gorbushina A."/>
            <person name="Walker B."/>
            <person name="Young S.K."/>
            <person name="Zeng Q."/>
            <person name="Gargeya S."/>
            <person name="Fitzgerald M."/>
            <person name="Haas B."/>
            <person name="Abouelleil A."/>
            <person name="Allen A.W."/>
            <person name="Alvarado L."/>
            <person name="Arachchi H.M."/>
            <person name="Berlin A.M."/>
            <person name="Chapman S.B."/>
            <person name="Gainer-Dewar J."/>
            <person name="Goldberg J."/>
            <person name="Griggs A."/>
            <person name="Gujja S."/>
            <person name="Hansen M."/>
            <person name="Howarth C."/>
            <person name="Imamovic A."/>
            <person name="Ireland A."/>
            <person name="Larimer J."/>
            <person name="McCowan C."/>
            <person name="Murphy C."/>
            <person name="Pearson M."/>
            <person name="Poon T.W."/>
            <person name="Priest M."/>
            <person name="Roberts A."/>
            <person name="Saif S."/>
            <person name="Shea T."/>
            <person name="Sisk P."/>
            <person name="Sykes S."/>
            <person name="Wortman J."/>
            <person name="Nusbaum C."/>
            <person name="Birren B."/>
        </authorList>
    </citation>
    <scope>NUCLEOTIDE SEQUENCE [LARGE SCALE GENOMIC DNA]</scope>
    <source>
        <strain evidence="2 3">CBS 110553</strain>
    </source>
</reference>
<gene>
    <name evidence="2" type="ORF">A1O5_11982</name>
</gene>